<keyword evidence="4" id="KW-0496">Mitochondrion</keyword>
<evidence type="ECO:0000256" key="2">
    <source>
        <dbReference type="ARBA" id="ARBA00005636"/>
    </source>
</evidence>
<dbReference type="InterPro" id="IPR002171">
    <property type="entry name" value="Ribosomal_uL2"/>
</dbReference>
<evidence type="ECO:0000313" key="9">
    <source>
        <dbReference type="Proteomes" id="UP000243975"/>
    </source>
</evidence>
<accession>A0A124SBG4</accession>
<dbReference type="InterPro" id="IPR022666">
    <property type="entry name" value="Ribosomal_uL2_RNA-bd_dom"/>
</dbReference>
<sequence length="357" mass="39408">MAFSSYCRRLVNGSSSLITSRISSYQMRSKHSISRAQTQSVSSDRPLRQFVLGKGKSAGRNSAGRITIFHRGGGAKRSQRTIDLKRNTSSVGVVERIEYDPNRTSRIAVVRWVEGAEVSRQRKANVVQDFAPSHKILPNMTIKGPFSFSSLPGMLEDRKVSHSGSKVDHVVVGLPKGVVPGSKIPFTSKITAIGSKMTSVNDIFLSAFSSSKVKGANAPYSFVSALGLPRMAVAGAKPDFFVPRMKDDVKENESLSLDEIKKWDKDSIVWGHKLKRKAAVSWQSLRHQEMLGLGGVAELNKSKPKLKAMNKEKSGEKFTADRAPVTYILATHQMKPGKMVMNCDSSKRSQNELLHRY</sequence>
<dbReference type="STRING" id="59895.A0A124SBG4"/>
<protein>
    <recommendedName>
        <fullName evidence="6">60S ribosomal protein L2, mitochondrial</fullName>
    </recommendedName>
</protein>
<dbReference type="SUPFAM" id="SSF50249">
    <property type="entry name" value="Nucleic acid-binding proteins"/>
    <property type="match status" value="1"/>
</dbReference>
<proteinExistence type="inferred from homology"/>
<dbReference type="AlphaFoldDB" id="A0A124SBG4"/>
<gene>
    <name evidence="8" type="ORF">Ccrd_007456</name>
</gene>
<evidence type="ECO:0000256" key="5">
    <source>
        <dbReference type="ARBA" id="ARBA00023274"/>
    </source>
</evidence>
<dbReference type="SMART" id="SM01383">
    <property type="entry name" value="Ribosomal_L2"/>
    <property type="match status" value="1"/>
</dbReference>
<dbReference type="Gramene" id="KVH90577">
    <property type="protein sequence ID" value="KVH90577"/>
    <property type="gene ID" value="Ccrd_007456"/>
</dbReference>
<dbReference type="GO" id="GO:0032543">
    <property type="term" value="P:mitochondrial translation"/>
    <property type="evidence" value="ECO:0007669"/>
    <property type="project" value="TreeGrafter"/>
</dbReference>
<evidence type="ECO:0000256" key="4">
    <source>
        <dbReference type="ARBA" id="ARBA00023128"/>
    </source>
</evidence>
<comment type="subcellular location">
    <subcellularLocation>
        <location evidence="1">Mitochondrion</location>
    </subcellularLocation>
</comment>
<dbReference type="OMA" id="LWANRSK"/>
<comment type="caution">
    <text evidence="8">The sequence shown here is derived from an EMBL/GenBank/DDBJ whole genome shotgun (WGS) entry which is preliminary data.</text>
</comment>
<keyword evidence="3" id="KW-0689">Ribosomal protein</keyword>
<dbReference type="InterPro" id="IPR012340">
    <property type="entry name" value="NA-bd_OB-fold"/>
</dbReference>
<evidence type="ECO:0000256" key="3">
    <source>
        <dbReference type="ARBA" id="ARBA00022980"/>
    </source>
</evidence>
<comment type="similarity">
    <text evidence="2">Belongs to the universal ribosomal protein uL2 family.</text>
</comment>
<dbReference type="EMBL" id="LEKV01005099">
    <property type="protein sequence ID" value="KVH90577.1"/>
    <property type="molecule type" value="Genomic_DNA"/>
</dbReference>
<dbReference type="GO" id="GO:0005762">
    <property type="term" value="C:mitochondrial large ribosomal subunit"/>
    <property type="evidence" value="ECO:0007669"/>
    <property type="project" value="TreeGrafter"/>
</dbReference>
<dbReference type="Pfam" id="PF00181">
    <property type="entry name" value="Ribosomal_L2_N"/>
    <property type="match status" value="1"/>
</dbReference>
<evidence type="ECO:0000256" key="1">
    <source>
        <dbReference type="ARBA" id="ARBA00004173"/>
    </source>
</evidence>
<evidence type="ECO:0000256" key="6">
    <source>
        <dbReference type="ARBA" id="ARBA00078513"/>
    </source>
</evidence>
<evidence type="ECO:0000259" key="7">
    <source>
        <dbReference type="SMART" id="SM01383"/>
    </source>
</evidence>
<dbReference type="Gene3D" id="2.40.50.140">
    <property type="entry name" value="Nucleic acid-binding proteins"/>
    <property type="match status" value="1"/>
</dbReference>
<dbReference type="OrthoDB" id="10267824at2759"/>
<keyword evidence="9" id="KW-1185">Reference proteome</keyword>
<reference evidence="8 9" key="1">
    <citation type="journal article" date="2016" name="Sci. Rep.">
        <title>The genome sequence of the outbreeding globe artichoke constructed de novo incorporating a phase-aware low-pass sequencing strategy of F1 progeny.</title>
        <authorList>
            <person name="Scaglione D."/>
            <person name="Reyes-Chin-Wo S."/>
            <person name="Acquadro A."/>
            <person name="Froenicke L."/>
            <person name="Portis E."/>
            <person name="Beitel C."/>
            <person name="Tirone M."/>
            <person name="Mauro R."/>
            <person name="Lo Monaco A."/>
            <person name="Mauromicale G."/>
            <person name="Faccioli P."/>
            <person name="Cattivelli L."/>
            <person name="Rieseberg L."/>
            <person name="Michelmore R."/>
            <person name="Lanteri S."/>
        </authorList>
    </citation>
    <scope>NUCLEOTIDE SEQUENCE [LARGE SCALE GENOMIC DNA]</scope>
    <source>
        <strain evidence="8">2C</strain>
    </source>
</reference>
<keyword evidence="5" id="KW-0687">Ribonucleoprotein</keyword>
<name>A0A124SBG4_CYNCS</name>
<feature type="domain" description="Large ribosomal subunit protein uL2 RNA-binding" evidence="7">
    <location>
        <begin position="59"/>
        <end position="138"/>
    </location>
</feature>
<dbReference type="PANTHER" id="PTHR13691">
    <property type="entry name" value="RIBOSOMAL PROTEIN L2"/>
    <property type="match status" value="1"/>
</dbReference>
<dbReference type="GO" id="GO:0003735">
    <property type="term" value="F:structural constituent of ribosome"/>
    <property type="evidence" value="ECO:0007669"/>
    <property type="project" value="InterPro"/>
</dbReference>
<organism evidence="8 9">
    <name type="scientific">Cynara cardunculus var. scolymus</name>
    <name type="common">Globe artichoke</name>
    <name type="synonym">Cynara scolymus</name>
    <dbReference type="NCBI Taxonomy" id="59895"/>
    <lineage>
        <taxon>Eukaryota</taxon>
        <taxon>Viridiplantae</taxon>
        <taxon>Streptophyta</taxon>
        <taxon>Embryophyta</taxon>
        <taxon>Tracheophyta</taxon>
        <taxon>Spermatophyta</taxon>
        <taxon>Magnoliopsida</taxon>
        <taxon>eudicotyledons</taxon>
        <taxon>Gunneridae</taxon>
        <taxon>Pentapetalae</taxon>
        <taxon>asterids</taxon>
        <taxon>campanulids</taxon>
        <taxon>Asterales</taxon>
        <taxon>Asteraceae</taxon>
        <taxon>Carduoideae</taxon>
        <taxon>Cardueae</taxon>
        <taxon>Carduinae</taxon>
        <taxon>Cynara</taxon>
    </lineage>
</organism>
<evidence type="ECO:0000313" key="8">
    <source>
        <dbReference type="EMBL" id="KVH90577.1"/>
    </source>
</evidence>
<dbReference type="PANTHER" id="PTHR13691:SF44">
    <property type="entry name" value="LARGE RIBOSOMAL SUBUNIT PROTEIN UL2MZ-RELATED"/>
    <property type="match status" value="1"/>
</dbReference>
<dbReference type="FunFam" id="2.40.50.140:FF:000254">
    <property type="entry name" value="Ribosomal protein L2 mitochondrion"/>
    <property type="match status" value="1"/>
</dbReference>
<dbReference type="Proteomes" id="UP000243975">
    <property type="component" value="Unassembled WGS sequence"/>
</dbReference>
<dbReference type="GO" id="GO:0003723">
    <property type="term" value="F:RNA binding"/>
    <property type="evidence" value="ECO:0007669"/>
    <property type="project" value="TreeGrafter"/>
</dbReference>